<keyword evidence="1" id="KW-1133">Transmembrane helix</keyword>
<dbReference type="EMBL" id="CP001614">
    <property type="protein sequence ID" value="ACR13553.1"/>
    <property type="molecule type" value="Genomic_DNA"/>
</dbReference>
<protein>
    <submittedName>
        <fullName evidence="2">Uncharacterized protein</fullName>
    </submittedName>
</protein>
<keyword evidence="1" id="KW-0472">Membrane</keyword>
<dbReference type="STRING" id="377629.TERTU_1808"/>
<keyword evidence="3" id="KW-1185">Reference proteome</keyword>
<evidence type="ECO:0000313" key="3">
    <source>
        <dbReference type="Proteomes" id="UP000009080"/>
    </source>
</evidence>
<dbReference type="AlphaFoldDB" id="C5BHS8"/>
<feature type="transmembrane region" description="Helical" evidence="1">
    <location>
        <begin position="12"/>
        <end position="32"/>
    </location>
</feature>
<accession>C5BHS8</accession>
<proteinExistence type="predicted"/>
<evidence type="ECO:0000313" key="2">
    <source>
        <dbReference type="EMBL" id="ACR13553.1"/>
    </source>
</evidence>
<gene>
    <name evidence="2" type="ordered locus">TERTU_1808</name>
</gene>
<dbReference type="Proteomes" id="UP000009080">
    <property type="component" value="Chromosome"/>
</dbReference>
<reference evidence="2 3" key="1">
    <citation type="journal article" date="2009" name="PLoS ONE">
        <title>The complete genome of Teredinibacter turnerae T7901: an intracellular endosymbiont of marine wood-boring bivalves (shipworms).</title>
        <authorList>
            <person name="Yang J.C."/>
            <person name="Madupu R."/>
            <person name="Durkin A.S."/>
            <person name="Ekborg N.A."/>
            <person name="Pedamallu C.S."/>
            <person name="Hostetler J.B."/>
            <person name="Radune D."/>
            <person name="Toms B.S."/>
            <person name="Henrissat B."/>
            <person name="Coutinho P.M."/>
            <person name="Schwarz S."/>
            <person name="Field L."/>
            <person name="Trindade-Silva A.E."/>
            <person name="Soares C.A.G."/>
            <person name="Elshahawi S."/>
            <person name="Hanora A."/>
            <person name="Schmidt E.W."/>
            <person name="Haygood M.G."/>
            <person name="Posfai J."/>
            <person name="Benner J."/>
            <person name="Madinger C."/>
            <person name="Nove J."/>
            <person name="Anton B."/>
            <person name="Chaudhary K."/>
            <person name="Foster J."/>
            <person name="Holman A."/>
            <person name="Kumar S."/>
            <person name="Lessard P.A."/>
            <person name="Luyten Y.A."/>
            <person name="Slatko B."/>
            <person name="Wood N."/>
            <person name="Wu B."/>
            <person name="Teplitski M."/>
            <person name="Mougous J.D."/>
            <person name="Ward N."/>
            <person name="Eisen J.A."/>
            <person name="Badger J.H."/>
            <person name="Distel D.L."/>
        </authorList>
    </citation>
    <scope>NUCLEOTIDE SEQUENCE [LARGE SCALE GENOMIC DNA]</scope>
    <source>
        <strain evidence="3">ATCC 39867 / T7901</strain>
    </source>
</reference>
<sequence>MPYYYEDYLSHIYIGISLVLVVSPLFLAHYKFKGDSKIGYYRAYTWFGLFVVLLFIGITVYMFSTGFLFNNGSGVYKVGNA</sequence>
<keyword evidence="1" id="KW-0812">Transmembrane</keyword>
<dbReference type="KEGG" id="ttu:TERTU_1808"/>
<name>C5BHS8_TERTT</name>
<dbReference type="HOGENOM" id="CLU_2572709_0_0_6"/>
<feature type="transmembrane region" description="Helical" evidence="1">
    <location>
        <begin position="44"/>
        <end position="63"/>
    </location>
</feature>
<organism evidence="2 3">
    <name type="scientific">Teredinibacter turnerae (strain ATCC 39867 / T7901)</name>
    <dbReference type="NCBI Taxonomy" id="377629"/>
    <lineage>
        <taxon>Bacteria</taxon>
        <taxon>Pseudomonadati</taxon>
        <taxon>Pseudomonadota</taxon>
        <taxon>Gammaproteobacteria</taxon>
        <taxon>Cellvibrionales</taxon>
        <taxon>Cellvibrionaceae</taxon>
        <taxon>Teredinibacter</taxon>
    </lineage>
</organism>
<evidence type="ECO:0000256" key="1">
    <source>
        <dbReference type="SAM" id="Phobius"/>
    </source>
</evidence>